<dbReference type="SMART" id="SM00060">
    <property type="entry name" value="FN3"/>
    <property type="match status" value="1"/>
</dbReference>
<dbReference type="EMBL" id="PDUU01001184">
    <property type="protein sequence ID" value="PHN95709.1"/>
    <property type="molecule type" value="Genomic_DNA"/>
</dbReference>
<name>A0A2G1BPD0_9FLAO</name>
<dbReference type="Proteomes" id="UP000222163">
    <property type="component" value="Unassembled WGS sequence"/>
</dbReference>
<dbReference type="InterPro" id="IPR003961">
    <property type="entry name" value="FN3_dom"/>
</dbReference>
<dbReference type="PROSITE" id="PS50853">
    <property type="entry name" value="FN3"/>
    <property type="match status" value="1"/>
</dbReference>
<organism evidence="2 3">
    <name type="scientific">Tenacibaculum discolor</name>
    <dbReference type="NCBI Taxonomy" id="361581"/>
    <lineage>
        <taxon>Bacteria</taxon>
        <taxon>Pseudomonadati</taxon>
        <taxon>Bacteroidota</taxon>
        <taxon>Flavobacteriia</taxon>
        <taxon>Flavobacteriales</taxon>
        <taxon>Flavobacteriaceae</taxon>
        <taxon>Tenacibaculum</taxon>
    </lineage>
</organism>
<dbReference type="Pfam" id="PF00041">
    <property type="entry name" value="fn3"/>
    <property type="match status" value="1"/>
</dbReference>
<evidence type="ECO:0000259" key="1">
    <source>
        <dbReference type="PROSITE" id="PS50853"/>
    </source>
</evidence>
<proteinExistence type="predicted"/>
<dbReference type="InterPro" id="IPR013783">
    <property type="entry name" value="Ig-like_fold"/>
</dbReference>
<dbReference type="CDD" id="cd00063">
    <property type="entry name" value="FN3"/>
    <property type="match status" value="1"/>
</dbReference>
<dbReference type="AlphaFoldDB" id="A0A2G1BPD0"/>
<accession>A0A2G1BPD0</accession>
<protein>
    <recommendedName>
        <fullName evidence="1">Fibronectin type-III domain-containing protein</fullName>
    </recommendedName>
</protein>
<evidence type="ECO:0000313" key="3">
    <source>
        <dbReference type="Proteomes" id="UP000222163"/>
    </source>
</evidence>
<reference evidence="2 3" key="1">
    <citation type="journal article" date="2016" name="Nat. Commun.">
        <title>Microbial interactions lead to rapid micro-scale successions on model marine particles.</title>
        <authorList>
            <person name="Datta M.S."/>
            <person name="Sliwerska E."/>
            <person name="Gore J."/>
            <person name="Polz M.F."/>
            <person name="Cordero O.X."/>
        </authorList>
    </citation>
    <scope>NUCLEOTIDE SEQUENCE [LARGE SCALE GENOMIC DNA]</scope>
    <source>
        <strain evidence="2 3">4G03</strain>
    </source>
</reference>
<feature type="domain" description="Fibronectin type-III" evidence="1">
    <location>
        <begin position="13"/>
        <end position="82"/>
    </location>
</feature>
<feature type="non-terminal residue" evidence="2">
    <location>
        <position position="82"/>
    </location>
</feature>
<comment type="caution">
    <text evidence="2">The sequence shown here is derived from an EMBL/GenBank/DDBJ whole genome shotgun (WGS) entry which is preliminary data.</text>
</comment>
<dbReference type="InterPro" id="IPR036116">
    <property type="entry name" value="FN3_sf"/>
</dbReference>
<evidence type="ECO:0000313" key="2">
    <source>
        <dbReference type="EMBL" id="PHN95709.1"/>
    </source>
</evidence>
<dbReference type="SUPFAM" id="SSF49265">
    <property type="entry name" value="Fibronectin type III"/>
    <property type="match status" value="1"/>
</dbReference>
<dbReference type="Gene3D" id="2.60.40.10">
    <property type="entry name" value="Immunoglobulins"/>
    <property type="match status" value="1"/>
</dbReference>
<dbReference type="PRINTS" id="PR00014">
    <property type="entry name" value="FNTYPEIII"/>
</dbReference>
<sequence>MGAGTADTTAPTVPTNLAASSVTQTSLTLNWSASTDNVGVTGYDVYQGTTNIGSVTGTTTNVTGLTAATTYTFSVRAKDAAG</sequence>
<gene>
    <name evidence="2" type="ORF">CSC81_19135</name>
</gene>